<dbReference type="EMBL" id="LR796305">
    <property type="protein sequence ID" value="CAB4135631.1"/>
    <property type="molecule type" value="Genomic_DNA"/>
</dbReference>
<evidence type="ECO:0000313" key="8">
    <source>
        <dbReference type="EMBL" id="CAB4216133.1"/>
    </source>
</evidence>
<dbReference type="EMBL" id="LR798423">
    <property type="protein sequence ID" value="CAB5230747.1"/>
    <property type="molecule type" value="Genomic_DNA"/>
</dbReference>
<evidence type="ECO:0000313" key="7">
    <source>
        <dbReference type="EMBL" id="CAB4191940.1"/>
    </source>
</evidence>
<evidence type="ECO:0000313" key="10">
    <source>
        <dbReference type="EMBL" id="CAB5230747.1"/>
    </source>
</evidence>
<dbReference type="EMBL" id="LR796548">
    <property type="protein sequence ID" value="CAB4150959.1"/>
    <property type="molecule type" value="Genomic_DNA"/>
</dbReference>
<dbReference type="EMBL" id="LR797434">
    <property type="protein sequence ID" value="CAB4216133.1"/>
    <property type="molecule type" value="Genomic_DNA"/>
</dbReference>
<dbReference type="EMBL" id="LR797130">
    <property type="protein sequence ID" value="CAB4188801.1"/>
    <property type="molecule type" value="Genomic_DNA"/>
</dbReference>
<gene>
    <name evidence="5" type="ORF">UFOVP1031_24</name>
    <name evidence="6" type="ORF">UFOVP1172_111</name>
    <name evidence="7" type="ORF">UFOVP1240_16</name>
    <name evidence="8" type="ORF">UFOVP1486_73</name>
    <name evidence="10" type="ORF">UFOVP1578_96</name>
    <name evidence="9" type="ORF">UFOVP1630_88</name>
    <name evidence="1" type="ORF">UFOVP288_33</name>
    <name evidence="2" type="ORF">UFOVP483_6</name>
    <name evidence="3" type="ORF">UFOVP573_82</name>
    <name evidence="4" type="ORF">UFOVP769_33</name>
</gene>
<sequence>MESRDWEVGRRMGHLIDAKISGTAKDIETIAKLRPWMEDEARAKYGFTGKTKLITDYDKEANIFSFSIVFDDELRN</sequence>
<dbReference type="EMBL" id="LR796461">
    <property type="protein sequence ID" value="CAB4146044.1"/>
    <property type="molecule type" value="Genomic_DNA"/>
</dbReference>
<reference evidence="4" key="1">
    <citation type="submission" date="2020-04" db="EMBL/GenBank/DDBJ databases">
        <authorList>
            <person name="Chiriac C."/>
            <person name="Salcher M."/>
            <person name="Ghai R."/>
            <person name="Kavagutti S V."/>
        </authorList>
    </citation>
    <scope>NUCLEOTIDE SEQUENCE</scope>
</reference>
<dbReference type="EMBL" id="LR797180">
    <property type="protein sequence ID" value="CAB4191940.1"/>
    <property type="molecule type" value="Genomic_DNA"/>
</dbReference>
<evidence type="ECO:0000313" key="9">
    <source>
        <dbReference type="EMBL" id="CAB4220145.1"/>
    </source>
</evidence>
<name>A0A6J5NUX3_9CAUD</name>
<organism evidence="4">
    <name type="scientific">uncultured Caudovirales phage</name>
    <dbReference type="NCBI Taxonomy" id="2100421"/>
    <lineage>
        <taxon>Viruses</taxon>
        <taxon>Duplodnaviria</taxon>
        <taxon>Heunggongvirae</taxon>
        <taxon>Uroviricota</taxon>
        <taxon>Caudoviricetes</taxon>
        <taxon>Peduoviridae</taxon>
        <taxon>Maltschvirus</taxon>
        <taxon>Maltschvirus maltsch</taxon>
    </lineage>
</organism>
<dbReference type="EMBL" id="LR796709">
    <property type="protein sequence ID" value="CAB4161121.1"/>
    <property type="molecule type" value="Genomic_DNA"/>
</dbReference>
<evidence type="ECO:0000313" key="6">
    <source>
        <dbReference type="EMBL" id="CAB4188801.1"/>
    </source>
</evidence>
<evidence type="ECO:0000313" key="1">
    <source>
        <dbReference type="EMBL" id="CAB4135631.1"/>
    </source>
</evidence>
<protein>
    <submittedName>
        <fullName evidence="4">Uncharacterized protein</fullName>
    </submittedName>
</protein>
<evidence type="ECO:0000313" key="3">
    <source>
        <dbReference type="EMBL" id="CAB4150959.1"/>
    </source>
</evidence>
<evidence type="ECO:0000313" key="2">
    <source>
        <dbReference type="EMBL" id="CAB4146044.1"/>
    </source>
</evidence>
<evidence type="ECO:0000313" key="4">
    <source>
        <dbReference type="EMBL" id="CAB4161121.1"/>
    </source>
</evidence>
<dbReference type="EMBL" id="LR796980">
    <property type="protein sequence ID" value="CAB4179040.1"/>
    <property type="molecule type" value="Genomic_DNA"/>
</dbReference>
<evidence type="ECO:0000313" key="5">
    <source>
        <dbReference type="EMBL" id="CAB4179040.1"/>
    </source>
</evidence>
<accession>A0A6J5NUX3</accession>
<proteinExistence type="predicted"/>
<dbReference type="EMBL" id="LR797492">
    <property type="protein sequence ID" value="CAB4220145.1"/>
    <property type="molecule type" value="Genomic_DNA"/>
</dbReference>